<keyword evidence="15" id="KW-0969">Cilium</keyword>
<dbReference type="Pfam" id="PF01312">
    <property type="entry name" value="Bac_export_2"/>
    <property type="match status" value="1"/>
</dbReference>
<evidence type="ECO:0000256" key="1">
    <source>
        <dbReference type="ARBA" id="ARBA00004651"/>
    </source>
</evidence>
<organism evidence="15 16">
    <name type="scientific">Malikia granosa</name>
    <dbReference type="NCBI Taxonomy" id="263067"/>
    <lineage>
        <taxon>Bacteria</taxon>
        <taxon>Pseudomonadati</taxon>
        <taxon>Pseudomonadota</taxon>
        <taxon>Betaproteobacteria</taxon>
        <taxon>Burkholderiales</taxon>
        <taxon>Comamonadaceae</taxon>
        <taxon>Malikia</taxon>
    </lineage>
</organism>
<evidence type="ECO:0000256" key="7">
    <source>
        <dbReference type="ARBA" id="ARBA00022795"/>
    </source>
</evidence>
<dbReference type="InterPro" id="IPR006135">
    <property type="entry name" value="T3SS_substrate_exporter"/>
</dbReference>
<evidence type="ECO:0000256" key="4">
    <source>
        <dbReference type="ARBA" id="ARBA00022448"/>
    </source>
</evidence>
<evidence type="ECO:0000256" key="14">
    <source>
        <dbReference type="SAM" id="MobiDB-lite"/>
    </source>
</evidence>
<dbReference type="SUPFAM" id="SSF160544">
    <property type="entry name" value="EscU C-terminal domain-like"/>
    <property type="match status" value="1"/>
</dbReference>
<evidence type="ECO:0000256" key="12">
    <source>
        <dbReference type="ARBA" id="ARBA00025078"/>
    </source>
</evidence>
<dbReference type="FunFam" id="3.40.1690.10:FF:000001">
    <property type="entry name" value="Flagellar biosynthetic protein FlhB"/>
    <property type="match status" value="1"/>
</dbReference>
<dbReference type="InterPro" id="IPR006136">
    <property type="entry name" value="FlhB"/>
</dbReference>
<evidence type="ECO:0000256" key="10">
    <source>
        <dbReference type="ARBA" id="ARBA00023136"/>
    </source>
</evidence>
<dbReference type="PANTHER" id="PTHR30531:SF12">
    <property type="entry name" value="FLAGELLAR BIOSYNTHETIC PROTEIN FLHB"/>
    <property type="match status" value="1"/>
</dbReference>
<feature type="transmembrane region" description="Helical" evidence="13">
    <location>
        <begin position="89"/>
        <end position="116"/>
    </location>
</feature>
<dbReference type="InterPro" id="IPR029025">
    <property type="entry name" value="T3SS_substrate_exporter_C"/>
</dbReference>
<keyword evidence="10 13" id="KW-0472">Membrane</keyword>
<evidence type="ECO:0000313" key="16">
    <source>
        <dbReference type="Proteomes" id="UP000238589"/>
    </source>
</evidence>
<dbReference type="GO" id="GO:0009306">
    <property type="term" value="P:protein secretion"/>
    <property type="evidence" value="ECO:0007669"/>
    <property type="project" value="InterPro"/>
</dbReference>
<feature type="compositionally biased region" description="Basic and acidic residues" evidence="14">
    <location>
        <begin position="7"/>
        <end position="27"/>
    </location>
</feature>
<feature type="region of interest" description="Disordered" evidence="14">
    <location>
        <begin position="1"/>
        <end position="27"/>
    </location>
</feature>
<keyword evidence="8 13" id="KW-0653">Protein transport</keyword>
<keyword evidence="11 13" id="KW-1006">Bacterial flagellum protein export</keyword>
<proteinExistence type="inferred from homology"/>
<keyword evidence="15" id="KW-0282">Flagellum</keyword>
<feature type="transmembrane region" description="Helical" evidence="13">
    <location>
        <begin position="189"/>
        <end position="211"/>
    </location>
</feature>
<name>A0A2S9K4K6_9BURK</name>
<reference evidence="15 16" key="1">
    <citation type="submission" date="2018-03" db="EMBL/GenBank/DDBJ databases">
        <title>Comparative genomics illustrates the genes involved in a hyperalkaliphilic mechanisms of Serpentinomonas isolated from highly-alkaline calcium-rich serpentinized springs.</title>
        <authorList>
            <person name="Suzuki S."/>
            <person name="Ishii S."/>
            <person name="Walworth N."/>
            <person name="Bird L."/>
            <person name="Kuenen J.G."/>
            <person name="Nealson K.H."/>
        </authorList>
    </citation>
    <scope>NUCLEOTIDE SEQUENCE [LARGE SCALE GENOMIC DNA]</scope>
    <source>
        <strain evidence="15 16">P1</strain>
    </source>
</reference>
<dbReference type="OrthoDB" id="9807950at2"/>
<gene>
    <name evidence="13" type="primary">flhB</name>
    <name evidence="15" type="ORF">C6P64_10015</name>
</gene>
<keyword evidence="4 13" id="KW-0813">Transport</keyword>
<dbReference type="NCBIfam" id="TIGR00328">
    <property type="entry name" value="flhB"/>
    <property type="match status" value="1"/>
</dbReference>
<keyword evidence="7 13" id="KW-1005">Bacterial flagellum biogenesis</keyword>
<dbReference type="Gene3D" id="6.10.250.2080">
    <property type="match status" value="1"/>
</dbReference>
<dbReference type="EMBL" id="PVLQ01000031">
    <property type="protein sequence ID" value="PRD65327.1"/>
    <property type="molecule type" value="Genomic_DNA"/>
</dbReference>
<dbReference type="GO" id="GO:0005886">
    <property type="term" value="C:plasma membrane"/>
    <property type="evidence" value="ECO:0007669"/>
    <property type="project" value="UniProtKB-SubCell"/>
</dbReference>
<dbReference type="Proteomes" id="UP000238589">
    <property type="component" value="Unassembled WGS sequence"/>
</dbReference>
<feature type="region of interest" description="Disordered" evidence="14">
    <location>
        <begin position="365"/>
        <end position="387"/>
    </location>
</feature>
<comment type="subcellular location">
    <subcellularLocation>
        <location evidence="1">Cell membrane</location>
        <topology evidence="1">Multi-pass membrane protein</topology>
    </subcellularLocation>
</comment>
<feature type="transmembrane region" description="Helical" evidence="13">
    <location>
        <begin position="33"/>
        <end position="50"/>
    </location>
</feature>
<comment type="similarity">
    <text evidence="2 13">Belongs to the type III secretion exporter family.</text>
</comment>
<keyword evidence="9 13" id="KW-1133">Transmembrane helix</keyword>
<keyword evidence="6 13" id="KW-0812">Transmembrane</keyword>
<evidence type="ECO:0000256" key="9">
    <source>
        <dbReference type="ARBA" id="ARBA00022989"/>
    </source>
</evidence>
<keyword evidence="5 13" id="KW-1003">Cell membrane</keyword>
<evidence type="ECO:0000256" key="5">
    <source>
        <dbReference type="ARBA" id="ARBA00022475"/>
    </source>
</evidence>
<comment type="caution">
    <text evidence="13">Lacks conserved residue(s) required for the propagation of feature annotation.</text>
</comment>
<evidence type="ECO:0000256" key="6">
    <source>
        <dbReference type="ARBA" id="ARBA00022692"/>
    </source>
</evidence>
<evidence type="ECO:0000313" key="15">
    <source>
        <dbReference type="EMBL" id="PRD65327.1"/>
    </source>
</evidence>
<protein>
    <recommendedName>
        <fullName evidence="3 13">Flagellar biosynthetic protein FlhB</fullName>
    </recommendedName>
</protein>
<dbReference type="GO" id="GO:0044780">
    <property type="term" value="P:bacterial-type flagellum assembly"/>
    <property type="evidence" value="ECO:0007669"/>
    <property type="project" value="InterPro"/>
</dbReference>
<keyword evidence="15" id="KW-0966">Cell projection</keyword>
<evidence type="ECO:0000256" key="3">
    <source>
        <dbReference type="ARBA" id="ARBA00021622"/>
    </source>
</evidence>
<evidence type="ECO:0000256" key="13">
    <source>
        <dbReference type="RuleBase" id="RU364091"/>
    </source>
</evidence>
<keyword evidence="16" id="KW-1185">Reference proteome</keyword>
<accession>A0A2S9K4K6</accession>
<comment type="function">
    <text evidence="12 13">Required for formation of the rod structure in the basal body of the flagellar apparatus. Together with FliI and FliH, may constitute the export apparatus of flagellin.</text>
</comment>
<dbReference type="PRINTS" id="PR00950">
    <property type="entry name" value="TYPE3IMSPROT"/>
</dbReference>
<dbReference type="PANTHER" id="PTHR30531">
    <property type="entry name" value="FLAGELLAR BIOSYNTHETIC PROTEIN FLHB"/>
    <property type="match status" value="1"/>
</dbReference>
<evidence type="ECO:0000256" key="2">
    <source>
        <dbReference type="ARBA" id="ARBA00010690"/>
    </source>
</evidence>
<evidence type="ECO:0000256" key="8">
    <source>
        <dbReference type="ARBA" id="ARBA00022927"/>
    </source>
</evidence>
<dbReference type="AlphaFoldDB" id="A0A2S9K4K6"/>
<comment type="caution">
    <text evidence="15">The sequence shown here is derived from an EMBL/GenBank/DDBJ whole genome shotgun (WGS) entry which is preliminary data.</text>
</comment>
<evidence type="ECO:0000256" key="11">
    <source>
        <dbReference type="ARBA" id="ARBA00023225"/>
    </source>
</evidence>
<dbReference type="Gene3D" id="3.40.1690.10">
    <property type="entry name" value="secretion proteins EscU"/>
    <property type="match status" value="1"/>
</dbReference>
<sequence length="387" mass="42509">MAEDSDLEKTEPASPRQLEKAREQGDVPRSREIGTFAVLAAAALGFWLSGEAMVRQLKHMLMLGLQFRREQLFDPQRLSVDWGQQLFDLLLAFLPLAGLLLLAALASPVLIGGWLFHTQALVPKFSKLNPLQGLANMVSTRSLSELLKAIAKTLLVGTVAWFVIRGQLDALLALASQAPRESTAEHVRLLLACFIGLVASLAVIALIDGPYQMWSHARKLMMTRQQLRDEAKEMEGNPEIKAKIRAQQRAIARRRMMAQVPTADVIVTNPTHYAVALHYPEQGNHAPKVVAKGVDEVAAKIREIGAAHGITIIEAPPLARALYRHTELDQEIPAPLYTAVAQVLAYVFQLRTYRSQGGFAPVRPEPVALPPGFDPLETAAPETGDRT</sequence>